<dbReference type="GO" id="GO:0016787">
    <property type="term" value="F:hydrolase activity"/>
    <property type="evidence" value="ECO:0007669"/>
    <property type="project" value="InterPro"/>
</dbReference>
<dbReference type="InterPro" id="IPR032466">
    <property type="entry name" value="Metal_Hydrolase"/>
</dbReference>
<dbReference type="InterPro" id="IPR036651">
    <property type="entry name" value="Gln_synt_N_sf"/>
</dbReference>
<protein>
    <recommendedName>
        <fullName evidence="1">Glutamine synthetase</fullName>
    </recommendedName>
</protein>
<dbReference type="Proteomes" id="UP000029964">
    <property type="component" value="Unassembled WGS sequence"/>
</dbReference>
<dbReference type="AlphaFoldDB" id="A0A086T7B7"/>
<dbReference type="STRING" id="857340.A0A086T7B7"/>
<sequence length="896" mass="98926">MAAISAEDNTLWRAINNTPIIDNHAHPLLKPATLGKYPLLAIASEAHGPALPSSQRTLAHLRAVRQLAHVLGCEPTWEAVERAIGEKRETGYEAWTGRCLEGIECVLVDDGLDAGDDVHGYRHFDSFTRGKSKRIVRIEPIAAALIEEHCLQEHDADEALDAVRKAFIGEMEKAMRDPEVVGFKSVICYRTGLAIPRELAVDDLRTAFAKIHRERRAFGGQEFTRLQHPGVNEYFVHLLAHVIRRTKLHWSNFSKPIQFHTGLGDNDITLTTSSPAHLQDFIRAYPEVPMVLLHSGYPYTRELGYLAAMYDNVYADIGEVFPFLSRDGQEGVVRQILELCPASKILWSTDGHWFPETYLLAVVQVREVLWTVLREYVGREDLTTAQAVQMVEDVYFNNSNRLYRLGLELKSSLEAKEAKKPALERSVVPSSQACLPPAEASALSKFLRAKENDARFLRVYWSDMTGTSRMRAIPIRRVLSMLETGEELSVGVTKASMGLLQTDVAVPGVSPSGEWRLHPDLSTLRAGPRKGHIATRGNFREKDGSAVELCPRSTLGRVLDRARRERGLTFMLGFEIELLLMRRRQGSSSATGERFEPLDGDGHAWSKGSAMDHEVATEVIESAVAVLDAAGVHVEMVHAESANGQYEVVLPRAPALEAVDTLLFARDVISSCATSKGYRMTLHPKPFPGSCGTAAHVHMSISSPGGDDPATYKPFYAGILAHFRALSALTYSSPASYERLQDGCWAGGTWVAWGTQNRETPLRAIEGSHWELKALDGMANMYLALAAVLGTGALLGPSSGGAEGSGPEAVVGRWADCGEEAPAGITPERRDEMGIRERIPKSLDEALEALEVDEEVVEVVLGRELVERYVTVKRAEAALLLDMGEAERRTWLMERY</sequence>
<dbReference type="Pfam" id="PF04909">
    <property type="entry name" value="Amidohydro_2"/>
    <property type="match status" value="1"/>
</dbReference>
<dbReference type="InterPro" id="IPR008146">
    <property type="entry name" value="Gln_synth_cat_dom"/>
</dbReference>
<accession>A0A086T7B7</accession>
<name>A0A086T7B7_HAPC1</name>
<dbReference type="GO" id="GO:0006542">
    <property type="term" value="P:glutamine biosynthetic process"/>
    <property type="evidence" value="ECO:0007669"/>
    <property type="project" value="InterPro"/>
</dbReference>
<dbReference type="SMART" id="SM01230">
    <property type="entry name" value="Gln-synt_C"/>
    <property type="match status" value="1"/>
</dbReference>
<dbReference type="SUPFAM" id="SSF51556">
    <property type="entry name" value="Metallo-dependent hydrolases"/>
    <property type="match status" value="1"/>
</dbReference>
<dbReference type="Gene3D" id="3.20.20.140">
    <property type="entry name" value="Metal-dependent hydrolases"/>
    <property type="match status" value="1"/>
</dbReference>
<dbReference type="OrthoDB" id="3364440at2759"/>
<evidence type="ECO:0000313" key="5">
    <source>
        <dbReference type="EMBL" id="KFH45249.1"/>
    </source>
</evidence>
<organism evidence="5 6">
    <name type="scientific">Hapsidospora chrysogenum (strain ATCC 11550 / CBS 779.69 / DSM 880 / IAM 14645 / JCM 23072 / IMI 49137)</name>
    <name type="common">Acremonium chrysogenum</name>
    <dbReference type="NCBI Taxonomy" id="857340"/>
    <lineage>
        <taxon>Eukaryota</taxon>
        <taxon>Fungi</taxon>
        <taxon>Dikarya</taxon>
        <taxon>Ascomycota</taxon>
        <taxon>Pezizomycotina</taxon>
        <taxon>Sordariomycetes</taxon>
        <taxon>Hypocreomycetidae</taxon>
        <taxon>Hypocreales</taxon>
        <taxon>Bionectriaceae</taxon>
        <taxon>Hapsidospora</taxon>
    </lineage>
</organism>
<dbReference type="PANTHER" id="PTHR43383:SF2">
    <property type="entry name" value="AMIDOHYDROLASE 2 FAMILY PROTEIN"/>
    <property type="match status" value="1"/>
</dbReference>
<gene>
    <name evidence="5" type="ORF">ACRE_039710</name>
</gene>
<dbReference type="Pfam" id="PF00120">
    <property type="entry name" value="Gln-synt_C"/>
    <property type="match status" value="1"/>
</dbReference>
<dbReference type="SUPFAM" id="SSF55931">
    <property type="entry name" value="Glutamine synthetase/guanido kinase"/>
    <property type="match status" value="1"/>
</dbReference>
<evidence type="ECO:0000256" key="3">
    <source>
        <dbReference type="RuleBase" id="RU000384"/>
    </source>
</evidence>
<reference evidence="6" key="1">
    <citation type="journal article" date="2014" name="Genome Announc.">
        <title>Genome sequence and annotation of Acremonium chrysogenum, producer of the beta-lactam antibiotic cephalosporin C.</title>
        <authorList>
            <person name="Terfehr D."/>
            <person name="Dahlmann T.A."/>
            <person name="Specht T."/>
            <person name="Zadra I."/>
            <person name="Kuernsteiner H."/>
            <person name="Kueck U."/>
        </authorList>
    </citation>
    <scope>NUCLEOTIDE SEQUENCE [LARGE SCALE GENOMIC DNA]</scope>
    <source>
        <strain evidence="6">ATCC 11550 / CBS 779.69 / DSM 880 / IAM 14645 / JCM 23072 / IMI 49137</strain>
    </source>
</reference>
<evidence type="ECO:0000256" key="2">
    <source>
        <dbReference type="PROSITE-ProRule" id="PRU01331"/>
    </source>
</evidence>
<dbReference type="Gene3D" id="3.30.590.10">
    <property type="entry name" value="Glutamine synthetase/guanido kinase, catalytic domain"/>
    <property type="match status" value="1"/>
</dbReference>
<dbReference type="GO" id="GO:0004356">
    <property type="term" value="F:glutamine synthetase activity"/>
    <property type="evidence" value="ECO:0007669"/>
    <property type="project" value="InterPro"/>
</dbReference>
<dbReference type="Gene3D" id="3.10.20.70">
    <property type="entry name" value="Glutamine synthetase, N-terminal domain"/>
    <property type="match status" value="1"/>
</dbReference>
<proteinExistence type="inferred from homology"/>
<dbReference type="PANTHER" id="PTHR43383">
    <property type="entry name" value="NODULIN 6"/>
    <property type="match status" value="1"/>
</dbReference>
<dbReference type="PROSITE" id="PS51987">
    <property type="entry name" value="GS_CATALYTIC"/>
    <property type="match status" value="1"/>
</dbReference>
<feature type="domain" description="GS catalytic" evidence="4">
    <location>
        <begin position="551"/>
        <end position="896"/>
    </location>
</feature>
<keyword evidence="6" id="KW-1185">Reference proteome</keyword>
<dbReference type="InterPro" id="IPR006680">
    <property type="entry name" value="Amidohydro-rel"/>
</dbReference>
<comment type="caution">
    <text evidence="5">The sequence shown here is derived from an EMBL/GenBank/DDBJ whole genome shotgun (WGS) entry which is preliminary data.</text>
</comment>
<evidence type="ECO:0000259" key="4">
    <source>
        <dbReference type="PROSITE" id="PS51987"/>
    </source>
</evidence>
<evidence type="ECO:0000256" key="1">
    <source>
        <dbReference type="ARBA" id="ARBA00021364"/>
    </source>
</evidence>
<evidence type="ECO:0000313" key="6">
    <source>
        <dbReference type="Proteomes" id="UP000029964"/>
    </source>
</evidence>
<dbReference type="HOGENOM" id="CLU_017290_6_3_1"/>
<dbReference type="InterPro" id="IPR014746">
    <property type="entry name" value="Gln_synth/guanido_kin_cat_dom"/>
</dbReference>
<comment type="similarity">
    <text evidence="2 3">Belongs to the glutamine synthetase family.</text>
</comment>
<dbReference type="EMBL" id="JPKY01000035">
    <property type="protein sequence ID" value="KFH45249.1"/>
    <property type="molecule type" value="Genomic_DNA"/>
</dbReference>